<dbReference type="PANTHER" id="PTHR44757:SF2">
    <property type="entry name" value="BIOFILM ARCHITECTURE MAINTENANCE PROTEIN MBAA"/>
    <property type="match status" value="1"/>
</dbReference>
<dbReference type="Gene3D" id="3.20.20.450">
    <property type="entry name" value="EAL domain"/>
    <property type="match status" value="1"/>
</dbReference>
<dbReference type="SUPFAM" id="SSF55073">
    <property type="entry name" value="Nucleotide cyclase"/>
    <property type="match status" value="1"/>
</dbReference>
<reference evidence="3 4" key="1">
    <citation type="submission" date="2020-08" db="EMBL/GenBank/DDBJ databases">
        <title>Genomic Encyclopedia of Type Strains, Phase IV (KMG-IV): sequencing the most valuable type-strain genomes for metagenomic binning, comparative biology and taxonomic classification.</title>
        <authorList>
            <person name="Goeker M."/>
        </authorList>
    </citation>
    <scope>NUCLEOTIDE SEQUENCE [LARGE SCALE GENOMIC DNA]</scope>
    <source>
        <strain evidence="3 4">DSM 102255</strain>
    </source>
</reference>
<dbReference type="CDD" id="cd01949">
    <property type="entry name" value="GGDEF"/>
    <property type="match status" value="1"/>
</dbReference>
<dbReference type="InterPro" id="IPR043128">
    <property type="entry name" value="Rev_trsase/Diguanyl_cyclase"/>
</dbReference>
<dbReference type="AlphaFoldDB" id="A0A841IX61"/>
<dbReference type="Pfam" id="PF00990">
    <property type="entry name" value="GGDEF"/>
    <property type="match status" value="1"/>
</dbReference>
<comment type="caution">
    <text evidence="3">The sequence shown here is derived from an EMBL/GenBank/DDBJ whole genome shotgun (WGS) entry which is preliminary data.</text>
</comment>
<dbReference type="InterPro" id="IPR035919">
    <property type="entry name" value="EAL_sf"/>
</dbReference>
<evidence type="ECO:0000259" key="2">
    <source>
        <dbReference type="PROSITE" id="PS50887"/>
    </source>
</evidence>
<feature type="domain" description="EAL" evidence="1">
    <location>
        <begin position="319"/>
        <end position="575"/>
    </location>
</feature>
<dbReference type="Pfam" id="PF00563">
    <property type="entry name" value="EAL"/>
    <property type="match status" value="1"/>
</dbReference>
<accession>A0A841IX61</accession>
<dbReference type="Gene3D" id="3.30.70.270">
    <property type="match status" value="1"/>
</dbReference>
<feature type="domain" description="GGDEF" evidence="2">
    <location>
        <begin position="179"/>
        <end position="310"/>
    </location>
</feature>
<dbReference type="RefSeq" id="WP_246351760.1">
    <property type="nucleotide sequence ID" value="NZ_JACIJP010000001.1"/>
</dbReference>
<dbReference type="CDD" id="cd01948">
    <property type="entry name" value="EAL"/>
    <property type="match status" value="1"/>
</dbReference>
<proteinExistence type="predicted"/>
<dbReference type="InterPro" id="IPR001633">
    <property type="entry name" value="EAL_dom"/>
</dbReference>
<dbReference type="Proteomes" id="UP000552700">
    <property type="component" value="Unassembled WGS sequence"/>
</dbReference>
<gene>
    <name evidence="3" type="ORF">FHS92_000924</name>
</gene>
<dbReference type="InterPro" id="IPR029787">
    <property type="entry name" value="Nucleotide_cyclase"/>
</dbReference>
<dbReference type="SUPFAM" id="SSF141868">
    <property type="entry name" value="EAL domain-like"/>
    <property type="match status" value="1"/>
</dbReference>
<dbReference type="SMART" id="SM00267">
    <property type="entry name" value="GGDEF"/>
    <property type="match status" value="1"/>
</dbReference>
<dbReference type="PROSITE" id="PS50883">
    <property type="entry name" value="EAL"/>
    <property type="match status" value="1"/>
</dbReference>
<dbReference type="PROSITE" id="PS50887">
    <property type="entry name" value="GGDEF"/>
    <property type="match status" value="1"/>
</dbReference>
<dbReference type="EMBL" id="JACIJP010000001">
    <property type="protein sequence ID" value="MBB6123217.1"/>
    <property type="molecule type" value="Genomic_DNA"/>
</dbReference>
<dbReference type="InterPro" id="IPR000160">
    <property type="entry name" value="GGDEF_dom"/>
</dbReference>
<keyword evidence="4" id="KW-1185">Reference proteome</keyword>
<sequence>MSPRPWIADNDCSDDTVVPLPAKTAVGAPNWLAAIPYPAALIRLAGSDPQIDHCTENFLRTFPNLRNGFASADDPMAGEIRRAVTGFVIGKQAICHFEILRETPIGAETFACTLGWIRDLGGSGDHILLSALDRTSDRRIEESLRRELVSDTLTSLPNRIGFGEALEHMISSAKDTPSSEISVIMVDLVRFSRINESLGSLAGDELILSVAKRLKALITPDLILARLGGDEFAICRLLPNGLTDAMSLAAQIKAAVVAPVRLANFQLSIDCAVGCAIARVDEAEADELIRQAQTAVRTAKRTDRLEVYRPGVLSAARRRFLIESRLRNALSTGGLHLMFQPLVDLASNEITGFEALARWHDDELGPVSPNDFIPVAEESGLIVQLGRWALNESMRQLSRWDKAQGSIVPLRMNVNLSPIQMVRDDVISAISDALRMNGVDGRRLTIEMTESALVGDPDACRTLLNALKGFNVSIAMDDFGTGYSNMASLQSLPLDALKIDRSFVSDMLVDSDKHAIIRAILSLAQALKLKTTAEGIESHAVAEALRDMGCTVGQGFYYARPMTADDAFAYWLSRWEFEAI</sequence>
<dbReference type="SMART" id="SM00052">
    <property type="entry name" value="EAL"/>
    <property type="match status" value="1"/>
</dbReference>
<evidence type="ECO:0000313" key="4">
    <source>
        <dbReference type="Proteomes" id="UP000552700"/>
    </source>
</evidence>
<evidence type="ECO:0000259" key="1">
    <source>
        <dbReference type="PROSITE" id="PS50883"/>
    </source>
</evidence>
<dbReference type="NCBIfam" id="TIGR00254">
    <property type="entry name" value="GGDEF"/>
    <property type="match status" value="1"/>
</dbReference>
<dbReference type="PANTHER" id="PTHR44757">
    <property type="entry name" value="DIGUANYLATE CYCLASE DGCP"/>
    <property type="match status" value="1"/>
</dbReference>
<name>A0A841IX61_9SPHN</name>
<dbReference type="InterPro" id="IPR052155">
    <property type="entry name" value="Biofilm_reg_signaling"/>
</dbReference>
<protein>
    <submittedName>
        <fullName evidence="3">Diguanylate cyclase (GGDEF)-like protein</fullName>
    </submittedName>
</protein>
<organism evidence="3 4">
    <name type="scientific">Sphingobium subterraneum</name>
    <dbReference type="NCBI Taxonomy" id="627688"/>
    <lineage>
        <taxon>Bacteria</taxon>
        <taxon>Pseudomonadati</taxon>
        <taxon>Pseudomonadota</taxon>
        <taxon>Alphaproteobacteria</taxon>
        <taxon>Sphingomonadales</taxon>
        <taxon>Sphingomonadaceae</taxon>
        <taxon>Sphingobium</taxon>
    </lineage>
</organism>
<evidence type="ECO:0000313" key="3">
    <source>
        <dbReference type="EMBL" id="MBB6123217.1"/>
    </source>
</evidence>